<comment type="pathway">
    <text evidence="1 7">Porphyrin-containing compound metabolism; protoporphyrin-IX biosynthesis; protoporphyrinogen-IX from coproporphyrinogen-III (O2 route): step 1/1.</text>
</comment>
<reference evidence="9 10" key="1">
    <citation type="submission" date="2019-02" db="EMBL/GenBank/DDBJ databases">
        <title>Deep-cultivation of Planctomycetes and their phenomic and genomic characterization uncovers novel biology.</title>
        <authorList>
            <person name="Wiegand S."/>
            <person name="Jogler M."/>
            <person name="Boedeker C."/>
            <person name="Pinto D."/>
            <person name="Vollmers J."/>
            <person name="Rivas-Marin E."/>
            <person name="Kohn T."/>
            <person name="Peeters S.H."/>
            <person name="Heuer A."/>
            <person name="Rast P."/>
            <person name="Oberbeckmann S."/>
            <person name="Bunk B."/>
            <person name="Jeske O."/>
            <person name="Meyerdierks A."/>
            <person name="Storesund J.E."/>
            <person name="Kallscheuer N."/>
            <person name="Luecker S."/>
            <person name="Lage O.M."/>
            <person name="Pohl T."/>
            <person name="Merkel B.J."/>
            <person name="Hornburger P."/>
            <person name="Mueller R.-W."/>
            <person name="Bruemmer F."/>
            <person name="Labrenz M."/>
            <person name="Spormann A.M."/>
            <person name="Op den Camp H."/>
            <person name="Overmann J."/>
            <person name="Amann R."/>
            <person name="Jetten M.S.M."/>
            <person name="Mascher T."/>
            <person name="Medema M.H."/>
            <person name="Devos D.P."/>
            <person name="Kaster A.-K."/>
            <person name="Ovreas L."/>
            <person name="Rohde M."/>
            <person name="Galperin M.Y."/>
            <person name="Jogler C."/>
        </authorList>
    </citation>
    <scope>NUCLEOTIDE SEQUENCE [LARGE SCALE GENOMIC DNA]</scope>
    <source>
        <strain evidence="9 10">Pla163</strain>
    </source>
</reference>
<dbReference type="EC" id="1.3.3.3" evidence="7"/>
<feature type="region of interest" description="Important for dimerization" evidence="7">
    <location>
        <begin position="262"/>
        <end position="297"/>
    </location>
</feature>
<dbReference type="Proteomes" id="UP000319342">
    <property type="component" value="Chromosome"/>
</dbReference>
<comment type="function">
    <text evidence="7">Involved in the heme biosynthesis. Catalyzes the aerobic oxidative decarboxylation of propionate groups of rings A and B of coproporphyrinogen-III to yield the vinyl groups in protoporphyrinogen-IX.</text>
</comment>
<evidence type="ECO:0000256" key="7">
    <source>
        <dbReference type="HAMAP-Rule" id="MF_00333"/>
    </source>
</evidence>
<comment type="catalytic activity">
    <reaction evidence="7">
        <text>coproporphyrinogen III + O2 + 2 H(+) = protoporphyrinogen IX + 2 CO2 + 2 H2O</text>
        <dbReference type="Rhea" id="RHEA:18257"/>
        <dbReference type="ChEBI" id="CHEBI:15377"/>
        <dbReference type="ChEBI" id="CHEBI:15378"/>
        <dbReference type="ChEBI" id="CHEBI:15379"/>
        <dbReference type="ChEBI" id="CHEBI:16526"/>
        <dbReference type="ChEBI" id="CHEBI:57307"/>
        <dbReference type="ChEBI" id="CHEBI:57309"/>
        <dbReference type="EC" id="1.3.3.3"/>
    </reaction>
</comment>
<dbReference type="PIRSF" id="PIRSF000166">
    <property type="entry name" value="Coproporphyri_ox"/>
    <property type="match status" value="1"/>
</dbReference>
<dbReference type="GO" id="GO:0005737">
    <property type="term" value="C:cytoplasm"/>
    <property type="evidence" value="ECO:0007669"/>
    <property type="project" value="UniProtKB-SubCell"/>
</dbReference>
<feature type="binding site" evidence="7">
    <location>
        <position position="114"/>
    </location>
    <ligand>
        <name>a divalent metal cation</name>
        <dbReference type="ChEBI" id="CHEBI:60240"/>
    </ligand>
</feature>
<feature type="binding site" evidence="7">
    <location>
        <position position="124"/>
    </location>
    <ligand>
        <name>a divalent metal cation</name>
        <dbReference type="ChEBI" id="CHEBI:60240"/>
    </ligand>
</feature>
<dbReference type="PANTHER" id="PTHR10755">
    <property type="entry name" value="COPROPORPHYRINOGEN III OXIDASE, MITOCHONDRIAL"/>
    <property type="match status" value="1"/>
</dbReference>
<feature type="region of interest" description="Disordered" evidence="8">
    <location>
        <begin position="1"/>
        <end position="22"/>
    </location>
</feature>
<feature type="binding site" evidence="7">
    <location>
        <position position="197"/>
    </location>
    <ligand>
        <name>a divalent metal cation</name>
        <dbReference type="ChEBI" id="CHEBI:60240"/>
    </ligand>
</feature>
<comment type="similarity">
    <text evidence="2 7">Belongs to the aerobic coproporphyrinogen-III oxidase family.</text>
</comment>
<name>A0A518CWD1_9BACT</name>
<sequence>MQPDQEPTSAPSGASPGGHVDTPSVIAQLEGLQDRICAAIERLDGDARFRRDEIARENGGLSRPRVLEGGEHVEKAAVNFSHTVGKALPAAATDRRPELAGRSFEAVSVSLIVHPRNPYAPTSHANTRIFVARAPESDAGAQDVWWFGGGFDLTPIYGFDEDCVHWHRTAKAACDRFDPGLYPRFKRECDAYFQLPHRGEPRGIGGIFYDDFAELGFERSFAFHSAVGDAYVEAIVPILERRLHTPYGDRERSFQLLRRGRYVEFNLVHDRGTKFGLQAGTRTESVLASMPPLARWEYDHRPEPGSPEARLTEYFLVPRDWAAQQPDPAG</sequence>
<feature type="site" description="Important for dimerization" evidence="7">
    <location>
        <position position="197"/>
    </location>
</feature>
<feature type="active site" description="Proton donor" evidence="7">
    <location>
        <position position="124"/>
    </location>
</feature>
<accession>A0A518CWD1</accession>
<dbReference type="SUPFAM" id="SSF102886">
    <property type="entry name" value="Coproporphyrinogen III oxidase"/>
    <property type="match status" value="1"/>
</dbReference>
<evidence type="ECO:0000256" key="1">
    <source>
        <dbReference type="ARBA" id="ARBA00005168"/>
    </source>
</evidence>
<dbReference type="Pfam" id="PF01218">
    <property type="entry name" value="Coprogen_oxidas"/>
    <property type="match status" value="1"/>
</dbReference>
<evidence type="ECO:0000256" key="3">
    <source>
        <dbReference type="ARBA" id="ARBA00011738"/>
    </source>
</evidence>
<dbReference type="GO" id="GO:0004109">
    <property type="term" value="F:coproporphyrinogen oxidase activity"/>
    <property type="evidence" value="ECO:0007669"/>
    <property type="project" value="UniProtKB-UniRule"/>
</dbReference>
<comment type="subcellular location">
    <subcellularLocation>
        <location evidence="7">Cytoplasm</location>
    </subcellularLocation>
</comment>
<feature type="binding site" evidence="7">
    <location>
        <begin position="126"/>
        <end position="128"/>
    </location>
    <ligand>
        <name>substrate</name>
    </ligand>
</feature>
<dbReference type="EMBL" id="CP036290">
    <property type="protein sequence ID" value="QDU83523.1"/>
    <property type="molecule type" value="Genomic_DNA"/>
</dbReference>
<protein>
    <recommendedName>
        <fullName evidence="7">Oxygen-dependent coproporphyrinogen-III oxidase</fullName>
        <shortName evidence="7">CPO</shortName>
        <shortName evidence="7">Coprogen oxidase</shortName>
        <shortName evidence="7">Coproporphyrinogenase</shortName>
        <ecNumber evidence="7">1.3.3.3</ecNumber>
    </recommendedName>
</protein>
<dbReference type="InterPro" id="IPR036406">
    <property type="entry name" value="Coprogen_oxidase_aer_sf"/>
</dbReference>
<proteinExistence type="inferred from homology"/>
<keyword evidence="6 7" id="KW-0627">Porphyrin biosynthesis</keyword>
<feature type="binding site" evidence="7">
    <location>
        <position position="167"/>
    </location>
    <ligand>
        <name>a divalent metal cation</name>
        <dbReference type="ChEBI" id="CHEBI:60240"/>
    </ligand>
</feature>
<feature type="compositionally biased region" description="Polar residues" evidence="8">
    <location>
        <begin position="1"/>
        <end position="12"/>
    </location>
</feature>
<dbReference type="PANTHER" id="PTHR10755:SF0">
    <property type="entry name" value="OXYGEN-DEPENDENT COPROPORPHYRINOGEN-III OXIDASE, MITOCHONDRIAL"/>
    <property type="match status" value="1"/>
</dbReference>
<feature type="binding site" evidence="7">
    <location>
        <position position="110"/>
    </location>
    <ligand>
        <name>substrate</name>
    </ligand>
</feature>
<keyword evidence="7" id="KW-0479">Metal-binding</keyword>
<keyword evidence="10" id="KW-1185">Reference proteome</keyword>
<dbReference type="UniPathway" id="UPA00251">
    <property type="reaction ID" value="UER00322"/>
</dbReference>
<evidence type="ECO:0000256" key="5">
    <source>
        <dbReference type="ARBA" id="ARBA00023133"/>
    </source>
</evidence>
<dbReference type="GO" id="GO:0046872">
    <property type="term" value="F:metal ion binding"/>
    <property type="evidence" value="ECO:0007669"/>
    <property type="project" value="UniProtKB-KW"/>
</dbReference>
<dbReference type="HAMAP" id="MF_00333">
    <property type="entry name" value="Coprogen_oxidas"/>
    <property type="match status" value="1"/>
</dbReference>
<comment type="subunit">
    <text evidence="3 7">Homodimer.</text>
</comment>
<evidence type="ECO:0000256" key="6">
    <source>
        <dbReference type="ARBA" id="ARBA00023244"/>
    </source>
</evidence>
<dbReference type="GO" id="GO:0006782">
    <property type="term" value="P:protoporphyrinogen IX biosynthetic process"/>
    <property type="evidence" value="ECO:0007669"/>
    <property type="project" value="UniProtKB-UniRule"/>
</dbReference>
<evidence type="ECO:0000256" key="4">
    <source>
        <dbReference type="ARBA" id="ARBA00023002"/>
    </source>
</evidence>
<comment type="cofactor">
    <cofactor evidence="7">
        <name>a divalent metal cation</name>
        <dbReference type="ChEBI" id="CHEBI:60240"/>
    </cofactor>
</comment>
<dbReference type="InterPro" id="IPR001260">
    <property type="entry name" value="Coprogen_oxidase_aer"/>
</dbReference>
<evidence type="ECO:0000313" key="9">
    <source>
        <dbReference type="EMBL" id="QDU83523.1"/>
    </source>
</evidence>
<evidence type="ECO:0000313" key="10">
    <source>
        <dbReference type="Proteomes" id="UP000319342"/>
    </source>
</evidence>
<keyword evidence="5 7" id="KW-0350">Heme biosynthesis</keyword>
<evidence type="ECO:0000256" key="8">
    <source>
        <dbReference type="SAM" id="MobiDB-lite"/>
    </source>
</evidence>
<dbReference type="RefSeq" id="WP_145183371.1">
    <property type="nucleotide sequence ID" value="NZ_CP036290.1"/>
</dbReference>
<dbReference type="PRINTS" id="PR00073">
    <property type="entry name" value="COPRGNOXDASE"/>
</dbReference>
<dbReference type="NCBIfam" id="NF003727">
    <property type="entry name" value="PRK05330.1"/>
    <property type="match status" value="1"/>
</dbReference>
<keyword evidence="7" id="KW-0963">Cytoplasm</keyword>
<dbReference type="Gene3D" id="3.40.1500.10">
    <property type="entry name" value="Coproporphyrinogen III oxidase, aerobic"/>
    <property type="match status" value="1"/>
</dbReference>
<gene>
    <name evidence="7 9" type="primary">hemF</name>
    <name evidence="9" type="ORF">Pla163_06220</name>
</gene>
<keyword evidence="4 7" id="KW-0560">Oxidoreductase</keyword>
<dbReference type="OrthoDB" id="9777553at2"/>
<feature type="binding site" evidence="7">
    <location>
        <begin position="280"/>
        <end position="282"/>
    </location>
    <ligand>
        <name>substrate</name>
    </ligand>
</feature>
<evidence type="ECO:0000256" key="2">
    <source>
        <dbReference type="ARBA" id="ARBA00010644"/>
    </source>
</evidence>
<dbReference type="GO" id="GO:0042803">
    <property type="term" value="F:protein homodimerization activity"/>
    <property type="evidence" value="ECO:0007669"/>
    <property type="project" value="UniProtKB-UniRule"/>
</dbReference>
<dbReference type="AlphaFoldDB" id="A0A518CWD1"/>
<organism evidence="9 10">
    <name type="scientific">Rohdeia mirabilis</name>
    <dbReference type="NCBI Taxonomy" id="2528008"/>
    <lineage>
        <taxon>Bacteria</taxon>
        <taxon>Pseudomonadati</taxon>
        <taxon>Planctomycetota</taxon>
        <taxon>Planctomycetia</taxon>
        <taxon>Planctomycetia incertae sedis</taxon>
        <taxon>Rohdeia</taxon>
    </lineage>
</organism>